<dbReference type="Proteomes" id="UP000614200">
    <property type="component" value="Unassembled WGS sequence"/>
</dbReference>
<dbReference type="EMBL" id="JADKNH010000005">
    <property type="protein sequence ID" value="MBF4693448.1"/>
    <property type="molecule type" value="Genomic_DNA"/>
</dbReference>
<protein>
    <submittedName>
        <fullName evidence="3">DUF47 family protein</fullName>
    </submittedName>
</protein>
<comment type="caution">
    <text evidence="3">The sequence shown here is derived from an EMBL/GenBank/DDBJ whole genome shotgun (WGS) entry which is preliminary data.</text>
</comment>
<dbReference type="Pfam" id="PF01865">
    <property type="entry name" value="PhoU_div"/>
    <property type="match status" value="1"/>
</dbReference>
<comment type="similarity">
    <text evidence="1">Belongs to the UPF0111 family.</text>
</comment>
<keyword evidence="2" id="KW-0175">Coiled coil</keyword>
<dbReference type="SUPFAM" id="SSF109755">
    <property type="entry name" value="PhoU-like"/>
    <property type="match status" value="1"/>
</dbReference>
<gene>
    <name evidence="3" type="ORF">ISU02_09970</name>
</gene>
<name>A0ABR9ZSK7_9FIRM</name>
<keyword evidence="4" id="KW-1185">Reference proteome</keyword>
<dbReference type="InterPro" id="IPR038078">
    <property type="entry name" value="PhoU-like_sf"/>
</dbReference>
<dbReference type="RefSeq" id="WP_194701677.1">
    <property type="nucleotide sequence ID" value="NZ_JADKNH010000005.1"/>
</dbReference>
<reference evidence="3 4" key="1">
    <citation type="submission" date="2020-11" db="EMBL/GenBank/DDBJ databases">
        <title>Fusibacter basophilias sp. nov.</title>
        <authorList>
            <person name="Qiu D."/>
        </authorList>
    </citation>
    <scope>NUCLEOTIDE SEQUENCE [LARGE SCALE GENOMIC DNA]</scope>
    <source>
        <strain evidence="3 4">Q10-2</strain>
    </source>
</reference>
<proteinExistence type="inferred from homology"/>
<accession>A0ABR9ZSK7</accession>
<sequence length="216" mass="24573">MNSIFKKSIELNMKIEKFLDTISQSLLLLEKAIAAHLSEDYEAFEETFGRIRTLETEADNLELEIKTSLYKFMLLPDTRADVLSLVKSLDNIIDATEEISKEFHIQKPVFPDVLDKDILALVASTIKAAEFLLSAARAFLSELYMASSHISKIKFYEHETDILEEKINYALFNDQIVSSLAEKRQLKAFTSMIAGISDEAELIGDKLSIFIIKREI</sequence>
<evidence type="ECO:0000256" key="2">
    <source>
        <dbReference type="SAM" id="Coils"/>
    </source>
</evidence>
<evidence type="ECO:0000256" key="1">
    <source>
        <dbReference type="ARBA" id="ARBA00008591"/>
    </source>
</evidence>
<evidence type="ECO:0000313" key="4">
    <source>
        <dbReference type="Proteomes" id="UP000614200"/>
    </source>
</evidence>
<dbReference type="PANTHER" id="PTHR36536">
    <property type="entry name" value="UPF0111 PROTEIN HI_1603"/>
    <property type="match status" value="1"/>
</dbReference>
<dbReference type="InterPro" id="IPR018445">
    <property type="entry name" value="Put_Phosphate_transp_reg"/>
</dbReference>
<dbReference type="Gene3D" id="1.20.58.220">
    <property type="entry name" value="Phosphate transport system protein phou homolog 2, domain 2"/>
    <property type="match status" value="1"/>
</dbReference>
<organism evidence="3 4">
    <name type="scientific">Fusibacter ferrireducens</name>
    <dbReference type="NCBI Taxonomy" id="2785058"/>
    <lineage>
        <taxon>Bacteria</taxon>
        <taxon>Bacillati</taxon>
        <taxon>Bacillota</taxon>
        <taxon>Clostridia</taxon>
        <taxon>Eubacteriales</taxon>
        <taxon>Eubacteriales Family XII. Incertae Sedis</taxon>
        <taxon>Fusibacter</taxon>
    </lineage>
</organism>
<dbReference type="PANTHER" id="PTHR36536:SF3">
    <property type="entry name" value="UPF0111 PROTEIN HI_1603"/>
    <property type="match status" value="1"/>
</dbReference>
<evidence type="ECO:0000313" key="3">
    <source>
        <dbReference type="EMBL" id="MBF4693448.1"/>
    </source>
</evidence>
<dbReference type="InterPro" id="IPR002727">
    <property type="entry name" value="DUF47"/>
</dbReference>
<feature type="coiled-coil region" evidence="2">
    <location>
        <begin position="44"/>
        <end position="71"/>
    </location>
</feature>